<keyword evidence="3" id="KW-0804">Transcription</keyword>
<evidence type="ECO:0000256" key="1">
    <source>
        <dbReference type="ARBA" id="ARBA00023015"/>
    </source>
</evidence>
<feature type="region of interest" description="Disordered" evidence="5">
    <location>
        <begin position="1"/>
        <end position="21"/>
    </location>
</feature>
<keyword evidence="1" id="KW-0805">Transcription regulation</keyword>
<evidence type="ECO:0000256" key="2">
    <source>
        <dbReference type="ARBA" id="ARBA00023125"/>
    </source>
</evidence>
<dbReference type="GO" id="GO:0000978">
    <property type="term" value="F:RNA polymerase II cis-regulatory region sequence-specific DNA binding"/>
    <property type="evidence" value="ECO:0007669"/>
    <property type="project" value="TreeGrafter"/>
</dbReference>
<sequence>MTSQQNSSSKKSGNHHHTRNPMACTNCRARKIKCESNRQFPDRPCQRCTTRKLRCEYVAISHPPPTNDQNSHHRTSSTSSASLTGKHPHTHAPSAPPVPSTRYSPLSYTSTPRSPRPDMDCGFRTQSPYPTSIVSPRFSYPSRETSSPAFDAYYSAGSNHDPTAIGMSAMSHVSNMDIGFNSSSTIPRNAPHSFPDGMEYSGYLDQSSLDWGNNVPLQNNLSQEHYFPSDCHCMELQCTCGRRRSSSYWPL</sequence>
<dbReference type="PANTHER" id="PTHR47424">
    <property type="entry name" value="REGULATORY PROTEIN GAL4"/>
    <property type="match status" value="1"/>
</dbReference>
<keyword evidence="4" id="KW-0539">Nucleus</keyword>
<evidence type="ECO:0000313" key="8">
    <source>
        <dbReference type="Proteomes" id="UP000559256"/>
    </source>
</evidence>
<dbReference type="SUPFAM" id="SSF57701">
    <property type="entry name" value="Zn2/Cys6 DNA-binding domain"/>
    <property type="match status" value="1"/>
</dbReference>
<keyword evidence="8" id="KW-1185">Reference proteome</keyword>
<dbReference type="PROSITE" id="PS00463">
    <property type="entry name" value="ZN2_CY6_FUNGAL_1"/>
    <property type="match status" value="1"/>
</dbReference>
<feature type="region of interest" description="Disordered" evidence="5">
    <location>
        <begin position="60"/>
        <end position="140"/>
    </location>
</feature>
<dbReference type="GO" id="GO:0000435">
    <property type="term" value="P:positive regulation of transcription from RNA polymerase II promoter by galactose"/>
    <property type="evidence" value="ECO:0007669"/>
    <property type="project" value="TreeGrafter"/>
</dbReference>
<dbReference type="Pfam" id="PF00172">
    <property type="entry name" value="Zn_clus"/>
    <property type="match status" value="1"/>
</dbReference>
<gene>
    <name evidence="7" type="ORF">D9758_002910</name>
</gene>
<protein>
    <recommendedName>
        <fullName evidence="6">Zn(2)-C6 fungal-type domain-containing protein</fullName>
    </recommendedName>
</protein>
<organism evidence="7 8">
    <name type="scientific">Tetrapyrgos nigripes</name>
    <dbReference type="NCBI Taxonomy" id="182062"/>
    <lineage>
        <taxon>Eukaryota</taxon>
        <taxon>Fungi</taxon>
        <taxon>Dikarya</taxon>
        <taxon>Basidiomycota</taxon>
        <taxon>Agaricomycotina</taxon>
        <taxon>Agaricomycetes</taxon>
        <taxon>Agaricomycetidae</taxon>
        <taxon>Agaricales</taxon>
        <taxon>Marasmiineae</taxon>
        <taxon>Marasmiaceae</taxon>
        <taxon>Tetrapyrgos</taxon>
    </lineage>
</organism>
<evidence type="ECO:0000256" key="5">
    <source>
        <dbReference type="SAM" id="MobiDB-lite"/>
    </source>
</evidence>
<dbReference type="AlphaFoldDB" id="A0A8H5GQC3"/>
<dbReference type="GO" id="GO:0005634">
    <property type="term" value="C:nucleus"/>
    <property type="evidence" value="ECO:0007669"/>
    <property type="project" value="TreeGrafter"/>
</dbReference>
<dbReference type="GO" id="GO:0008270">
    <property type="term" value="F:zinc ion binding"/>
    <property type="evidence" value="ECO:0007669"/>
    <property type="project" value="InterPro"/>
</dbReference>
<feature type="compositionally biased region" description="Low complexity" evidence="5">
    <location>
        <begin position="1"/>
        <end position="11"/>
    </location>
</feature>
<dbReference type="Gene3D" id="4.10.240.10">
    <property type="entry name" value="Zn(2)-C6 fungal-type DNA-binding domain"/>
    <property type="match status" value="1"/>
</dbReference>
<evidence type="ECO:0000256" key="3">
    <source>
        <dbReference type="ARBA" id="ARBA00023163"/>
    </source>
</evidence>
<reference evidence="7 8" key="1">
    <citation type="journal article" date="2020" name="ISME J.">
        <title>Uncovering the hidden diversity of litter-decomposition mechanisms in mushroom-forming fungi.</title>
        <authorList>
            <person name="Floudas D."/>
            <person name="Bentzer J."/>
            <person name="Ahren D."/>
            <person name="Johansson T."/>
            <person name="Persson P."/>
            <person name="Tunlid A."/>
        </authorList>
    </citation>
    <scope>NUCLEOTIDE SEQUENCE [LARGE SCALE GENOMIC DNA]</scope>
    <source>
        <strain evidence="7 8">CBS 291.85</strain>
    </source>
</reference>
<dbReference type="OrthoDB" id="39175at2759"/>
<dbReference type="EMBL" id="JAACJM010000014">
    <property type="protein sequence ID" value="KAF5368935.1"/>
    <property type="molecule type" value="Genomic_DNA"/>
</dbReference>
<proteinExistence type="predicted"/>
<name>A0A8H5GQC3_9AGAR</name>
<evidence type="ECO:0000313" key="7">
    <source>
        <dbReference type="EMBL" id="KAF5368935.1"/>
    </source>
</evidence>
<dbReference type="InterPro" id="IPR051127">
    <property type="entry name" value="Fungal_SecMet_Regulators"/>
</dbReference>
<dbReference type="PANTHER" id="PTHR47424:SF3">
    <property type="entry name" value="REGULATORY PROTEIN GAL4"/>
    <property type="match status" value="1"/>
</dbReference>
<evidence type="ECO:0000256" key="4">
    <source>
        <dbReference type="ARBA" id="ARBA00023242"/>
    </source>
</evidence>
<feature type="domain" description="Zn(2)-C6 fungal-type" evidence="6">
    <location>
        <begin position="23"/>
        <end position="57"/>
    </location>
</feature>
<accession>A0A8H5GQC3</accession>
<dbReference type="Proteomes" id="UP000559256">
    <property type="component" value="Unassembled WGS sequence"/>
</dbReference>
<dbReference type="PROSITE" id="PS50048">
    <property type="entry name" value="ZN2_CY6_FUNGAL_2"/>
    <property type="match status" value="1"/>
</dbReference>
<dbReference type="SMART" id="SM00066">
    <property type="entry name" value="GAL4"/>
    <property type="match status" value="1"/>
</dbReference>
<dbReference type="InterPro" id="IPR036864">
    <property type="entry name" value="Zn2-C6_fun-type_DNA-bd_sf"/>
</dbReference>
<dbReference type="CDD" id="cd00067">
    <property type="entry name" value="GAL4"/>
    <property type="match status" value="1"/>
</dbReference>
<keyword evidence="2" id="KW-0238">DNA-binding</keyword>
<evidence type="ECO:0000259" key="6">
    <source>
        <dbReference type="PROSITE" id="PS50048"/>
    </source>
</evidence>
<feature type="compositionally biased region" description="Polar residues" evidence="5">
    <location>
        <begin position="124"/>
        <end position="134"/>
    </location>
</feature>
<feature type="compositionally biased region" description="Polar residues" evidence="5">
    <location>
        <begin position="101"/>
        <end position="113"/>
    </location>
</feature>
<dbReference type="GO" id="GO:0000981">
    <property type="term" value="F:DNA-binding transcription factor activity, RNA polymerase II-specific"/>
    <property type="evidence" value="ECO:0007669"/>
    <property type="project" value="InterPro"/>
</dbReference>
<comment type="caution">
    <text evidence="7">The sequence shown here is derived from an EMBL/GenBank/DDBJ whole genome shotgun (WGS) entry which is preliminary data.</text>
</comment>
<dbReference type="InterPro" id="IPR001138">
    <property type="entry name" value="Zn2Cys6_DnaBD"/>
</dbReference>